<dbReference type="Proteomes" id="UP000034894">
    <property type="component" value="Unassembled WGS sequence"/>
</dbReference>
<proteinExistence type="predicted"/>
<evidence type="ECO:0000313" key="2">
    <source>
        <dbReference type="Proteomes" id="UP000034894"/>
    </source>
</evidence>
<evidence type="ECO:0000313" key="1">
    <source>
        <dbReference type="EMBL" id="KKS98083.1"/>
    </source>
</evidence>
<dbReference type="AlphaFoldDB" id="A0A0G1GGZ5"/>
<dbReference type="EMBL" id="LCFP01000003">
    <property type="protein sequence ID" value="KKS98083.1"/>
    <property type="molecule type" value="Genomic_DNA"/>
</dbReference>
<name>A0A0G1GGZ5_9BACT</name>
<comment type="caution">
    <text evidence="1">The sequence shown here is derived from an EMBL/GenBank/DDBJ whole genome shotgun (WGS) entry which is preliminary data.</text>
</comment>
<organism evidence="1 2">
    <name type="scientific">Candidatus Gottesmanbacteria bacterium GW2011_GWA2_43_14</name>
    <dbReference type="NCBI Taxonomy" id="1618443"/>
    <lineage>
        <taxon>Bacteria</taxon>
        <taxon>Candidatus Gottesmaniibacteriota</taxon>
    </lineage>
</organism>
<dbReference type="STRING" id="1618443.UV73_C0003G0025"/>
<accession>A0A0G1GGZ5</accession>
<reference evidence="1 2" key="1">
    <citation type="journal article" date="2015" name="Nature">
        <title>rRNA introns, odd ribosomes, and small enigmatic genomes across a large radiation of phyla.</title>
        <authorList>
            <person name="Brown C.T."/>
            <person name="Hug L.A."/>
            <person name="Thomas B.C."/>
            <person name="Sharon I."/>
            <person name="Castelle C.J."/>
            <person name="Singh A."/>
            <person name="Wilkins M.J."/>
            <person name="Williams K.H."/>
            <person name="Banfield J.F."/>
        </authorList>
    </citation>
    <scope>NUCLEOTIDE SEQUENCE [LARGE SCALE GENOMIC DNA]</scope>
</reference>
<protein>
    <submittedName>
        <fullName evidence="1">Uncharacterized protein</fullName>
    </submittedName>
</protein>
<sequence length="276" mass="30427">MKQSILPYIAGIFILLVLLFPKITIAETTSFRSANIITTDGYVAYTNLNNCTQTDGATCDRALANLYGNLYFQGFGGYDDFGIPQNAKITRVKARVTGKSNVGLYLGIFRGSSPCWTTPSDLMTLWYLVSSTITSQTFNIPVADVWQPGTITSYCVHPSNIQSTFWRINHSSSQQWFSNIDNLEVSFDYEILSTPAPTLTPTSTPTPTITKIPLILIPGMMGSKFSVTGSGSIDSIREETLDSGTKNCVQSADSWSYNQGDLVWINENIISFPETR</sequence>
<gene>
    <name evidence="1" type="ORF">UV73_C0003G0025</name>
</gene>